<feature type="transmembrane region" description="Helical" evidence="6">
    <location>
        <begin position="75"/>
        <end position="95"/>
    </location>
</feature>
<evidence type="ECO:0000256" key="2">
    <source>
        <dbReference type="ARBA" id="ARBA00022475"/>
    </source>
</evidence>
<feature type="transmembrane region" description="Helical" evidence="6">
    <location>
        <begin position="146"/>
        <end position="168"/>
    </location>
</feature>
<protein>
    <submittedName>
        <fullName evidence="8">Membrane protein</fullName>
    </submittedName>
</protein>
<feature type="domain" description="DUF2179" evidence="7">
    <location>
        <begin position="220"/>
        <end position="274"/>
    </location>
</feature>
<accession>A0A916QBS0</accession>
<dbReference type="InterPro" id="IPR019264">
    <property type="entry name" value="DUF2179"/>
</dbReference>
<dbReference type="PANTHER" id="PTHR33545">
    <property type="entry name" value="UPF0750 MEMBRANE PROTEIN YITT-RELATED"/>
    <property type="match status" value="1"/>
</dbReference>
<feature type="transmembrane region" description="Helical" evidence="6">
    <location>
        <begin position="43"/>
        <end position="63"/>
    </location>
</feature>
<proteinExistence type="predicted"/>
<evidence type="ECO:0000313" key="8">
    <source>
        <dbReference type="EMBL" id="GFR37826.1"/>
    </source>
</evidence>
<evidence type="ECO:0000256" key="4">
    <source>
        <dbReference type="ARBA" id="ARBA00022989"/>
    </source>
</evidence>
<keyword evidence="3 6" id="KW-0812">Transmembrane</keyword>
<keyword evidence="5 6" id="KW-0472">Membrane</keyword>
<evidence type="ECO:0000313" key="9">
    <source>
        <dbReference type="Proteomes" id="UP000654993"/>
    </source>
</evidence>
<organism evidence="8 9">
    <name type="scientific">Insulibacter thermoxylanivorax</name>
    <dbReference type="NCBI Taxonomy" id="2749268"/>
    <lineage>
        <taxon>Bacteria</taxon>
        <taxon>Bacillati</taxon>
        <taxon>Bacillota</taxon>
        <taxon>Bacilli</taxon>
        <taxon>Bacillales</taxon>
        <taxon>Paenibacillaceae</taxon>
        <taxon>Insulibacter</taxon>
    </lineage>
</organism>
<evidence type="ECO:0000259" key="7">
    <source>
        <dbReference type="Pfam" id="PF10035"/>
    </source>
</evidence>
<feature type="transmembrane region" description="Helical" evidence="6">
    <location>
        <begin position="107"/>
        <end position="126"/>
    </location>
</feature>
<dbReference type="RefSeq" id="WP_242457451.1">
    <property type="nucleotide sequence ID" value="NZ_BMAQ01000007.1"/>
</dbReference>
<dbReference type="InterPro" id="IPR003740">
    <property type="entry name" value="YitT"/>
</dbReference>
<dbReference type="InterPro" id="IPR051461">
    <property type="entry name" value="UPF0750_membrane"/>
</dbReference>
<evidence type="ECO:0000256" key="6">
    <source>
        <dbReference type="SAM" id="Phobius"/>
    </source>
</evidence>
<keyword evidence="2" id="KW-1003">Cell membrane</keyword>
<dbReference type="Pfam" id="PF02588">
    <property type="entry name" value="YitT_membrane"/>
    <property type="match status" value="1"/>
</dbReference>
<reference evidence="8" key="1">
    <citation type="submission" date="2020-08" db="EMBL/GenBank/DDBJ databases">
        <authorList>
            <person name="Uke A."/>
            <person name="Chhe C."/>
            <person name="Baramee S."/>
            <person name="Kosugi A."/>
        </authorList>
    </citation>
    <scope>NUCLEOTIDE SEQUENCE</scope>
    <source>
        <strain evidence="8">DA-C8</strain>
    </source>
</reference>
<dbReference type="Pfam" id="PF10035">
    <property type="entry name" value="DUF2179"/>
    <property type="match status" value="1"/>
</dbReference>
<keyword evidence="9" id="KW-1185">Reference proteome</keyword>
<dbReference type="GO" id="GO:0005886">
    <property type="term" value="C:plasma membrane"/>
    <property type="evidence" value="ECO:0007669"/>
    <property type="project" value="UniProtKB-SubCell"/>
</dbReference>
<keyword evidence="4 6" id="KW-1133">Transmembrane helix</keyword>
<gene>
    <name evidence="8" type="ORF">PRECH8_11220</name>
</gene>
<reference evidence="8" key="2">
    <citation type="journal article" date="2021" name="Data Brief">
        <title>Draft genome sequence data of the facultative, thermophilic, xylanolytic bacterium Paenibacillus sp. strain DA-C8.</title>
        <authorList>
            <person name="Chhe C."/>
            <person name="Uke A."/>
            <person name="Baramee S."/>
            <person name="Ungkulpasvich U."/>
            <person name="Tachaapaikoon C."/>
            <person name="Pason P."/>
            <person name="Waeonukul R."/>
            <person name="Ratanakhanokchai K."/>
            <person name="Kosugi A."/>
        </authorList>
    </citation>
    <scope>NUCLEOTIDE SEQUENCE</scope>
    <source>
        <strain evidence="8">DA-C8</strain>
    </source>
</reference>
<evidence type="ECO:0000256" key="5">
    <source>
        <dbReference type="ARBA" id="ARBA00023136"/>
    </source>
</evidence>
<dbReference type="AlphaFoldDB" id="A0A916QBS0"/>
<dbReference type="PIRSF" id="PIRSF006483">
    <property type="entry name" value="Membrane_protein_YitT"/>
    <property type="match status" value="1"/>
</dbReference>
<name>A0A916QBS0_9BACL</name>
<dbReference type="PANTHER" id="PTHR33545:SF5">
    <property type="entry name" value="UPF0750 MEMBRANE PROTEIN YITT"/>
    <property type="match status" value="1"/>
</dbReference>
<sequence length="280" mass="31082">MRTNTVMQNIRSIAVVCIGALLTAVGFQMFLICHQLLSGGVSGIAMMIGYFTGWDIGLLYFVINVPILLWGYFAIGRYFVLLSMLSVVLTSWFMQIIPVDVLSDTDMLIGAIFGGVISGIGIGITLRAGGSTGGFDIIGSIVTRYFDIPLGSILSILNGIIIIVHGYLTQDWNLSLYSLISIFVTGKVVDMIHIRHIKVTAFIITNEKDRLLELLLQRPRGVTHIKTTGAYSEQERDMLMTVTTRYELAELKRMIRQVDPKAFVNIVETAEVIGDFRKNH</sequence>
<dbReference type="EMBL" id="BMAQ01000007">
    <property type="protein sequence ID" value="GFR37826.1"/>
    <property type="molecule type" value="Genomic_DNA"/>
</dbReference>
<dbReference type="Gene3D" id="3.30.70.120">
    <property type="match status" value="1"/>
</dbReference>
<feature type="transmembrane region" description="Helical" evidence="6">
    <location>
        <begin position="12"/>
        <end position="37"/>
    </location>
</feature>
<dbReference type="InterPro" id="IPR015867">
    <property type="entry name" value="N-reg_PII/ATP_PRibTrfase_C"/>
</dbReference>
<evidence type="ECO:0000256" key="1">
    <source>
        <dbReference type="ARBA" id="ARBA00004651"/>
    </source>
</evidence>
<dbReference type="CDD" id="cd16380">
    <property type="entry name" value="YitT_C"/>
    <property type="match status" value="1"/>
</dbReference>
<comment type="caution">
    <text evidence="8">The sequence shown here is derived from an EMBL/GenBank/DDBJ whole genome shotgun (WGS) entry which is preliminary data.</text>
</comment>
<comment type="subcellular location">
    <subcellularLocation>
        <location evidence="1">Cell membrane</location>
        <topology evidence="1">Multi-pass membrane protein</topology>
    </subcellularLocation>
</comment>
<evidence type="ECO:0000256" key="3">
    <source>
        <dbReference type="ARBA" id="ARBA00022692"/>
    </source>
</evidence>
<dbReference type="Proteomes" id="UP000654993">
    <property type="component" value="Unassembled WGS sequence"/>
</dbReference>